<dbReference type="Gene3D" id="3.40.50.2300">
    <property type="match status" value="1"/>
</dbReference>
<dbReference type="SMART" id="SM00028">
    <property type="entry name" value="TPR"/>
    <property type="match status" value="3"/>
</dbReference>
<dbReference type="AlphaFoldDB" id="A0A1L3J4G2"/>
<protein>
    <recommendedName>
        <fullName evidence="2">histidine kinase</fullName>
        <ecNumber evidence="2">2.7.13.3</ecNumber>
    </recommendedName>
</protein>
<feature type="signal peptide" evidence="7">
    <location>
        <begin position="1"/>
        <end position="21"/>
    </location>
</feature>
<dbReference type="SUPFAM" id="SSF48452">
    <property type="entry name" value="TPR-like"/>
    <property type="match status" value="1"/>
</dbReference>
<keyword evidence="6" id="KW-0812">Transmembrane</keyword>
<dbReference type="InterPro" id="IPR004358">
    <property type="entry name" value="Sig_transdc_His_kin-like_C"/>
</dbReference>
<feature type="domain" description="Response regulatory" evidence="9">
    <location>
        <begin position="622"/>
        <end position="736"/>
    </location>
</feature>
<dbReference type="PRINTS" id="PR00344">
    <property type="entry name" value="BCTRLSENSOR"/>
</dbReference>
<dbReference type="SUPFAM" id="SSF55874">
    <property type="entry name" value="ATPase domain of HSP90 chaperone/DNA topoisomerase II/histidine kinase"/>
    <property type="match status" value="1"/>
</dbReference>
<dbReference type="SMART" id="SM00388">
    <property type="entry name" value="HisKA"/>
    <property type="match status" value="1"/>
</dbReference>
<dbReference type="PROSITE" id="PS50110">
    <property type="entry name" value="RESPONSE_REGULATORY"/>
    <property type="match status" value="1"/>
</dbReference>
<evidence type="ECO:0000256" key="2">
    <source>
        <dbReference type="ARBA" id="ARBA00012438"/>
    </source>
</evidence>
<keyword evidence="6" id="KW-1133">Transmembrane helix</keyword>
<evidence type="ECO:0000259" key="8">
    <source>
        <dbReference type="PROSITE" id="PS50109"/>
    </source>
</evidence>
<dbReference type="PANTHER" id="PTHR45339">
    <property type="entry name" value="HYBRID SIGNAL TRANSDUCTION HISTIDINE KINASE J"/>
    <property type="match status" value="1"/>
</dbReference>
<sequence length="745" mass="85924">MKKNYVLFFLILLCGVLSAFAQDKEHISADSLQKLSEQIDRDIKSYIYEDAIDNSHLLIDLAKRTKQPYFIAKGFNSLGHAYLDLKDSARARKNYTFGLEYAEKSENDTLLMRSYNYLGNIYSEIPSTRAKGINYYNKVIEVAKKIGDSTELLIPRANIGWTYLDTGQYDKAYPYLKQCLTVVDTLTREYSEFGTNSFKSQLYMLHGRYYSYKAKYDSAGYFFNKSLRLAVKDSLILPAAEAYHAYAEMLAKKGDYEEAYKAQEKYNEYSEAVFEGEKVKQMEIANARFNLNEYRKDLEIAKREQRYQDQIISKSKEKVVVMVLSSLVLMFILFFLNKVNRDRKKLILELKDKNKKFKGAKEEAERLSRLKTRFFSTVSHEIRTPLYGVIGLTSLLLEDKGLKKHQSDLRSLKFSADYLLALINDVLQMNKMESNEVKLENVSFNFHDLINSIVTSFDFTRVQNKNQIHVDIDRNISANLIGDPVRLSQVLMNLVGNAMKFTERGNIYITAIQKELKDSYATIYFEIKDDGPGIPESKRKVIFEEFSQLEPSNYNYQGTGLGLPIVKKLLSLFNSNIHLKSKVGEGSVFSFTIAFKEDRSKQEVKARIEDLNVDPESLSSRKILIVDDNRINQVVTKRILEKKDFQCYVAGDGKEAIKLVKENDYDLILMDVNMPGMTGMEACREIRKFNNEVPVVALTAVEVEEIREEIQIAGMNDIIVKPYDVQQFFQILYKNLTSNRISQKV</sequence>
<dbReference type="PANTHER" id="PTHR45339:SF5">
    <property type="entry name" value="HISTIDINE KINASE"/>
    <property type="match status" value="1"/>
</dbReference>
<evidence type="ECO:0000259" key="9">
    <source>
        <dbReference type="PROSITE" id="PS50110"/>
    </source>
</evidence>
<dbReference type="InterPro" id="IPR005467">
    <property type="entry name" value="His_kinase_dom"/>
</dbReference>
<dbReference type="Pfam" id="PF02518">
    <property type="entry name" value="HATPase_c"/>
    <property type="match status" value="1"/>
</dbReference>
<dbReference type="InterPro" id="IPR011990">
    <property type="entry name" value="TPR-like_helical_dom_sf"/>
</dbReference>
<evidence type="ECO:0000256" key="3">
    <source>
        <dbReference type="ARBA" id="ARBA00022553"/>
    </source>
</evidence>
<dbReference type="STRING" id="1913577.LPB144_06230"/>
<keyword evidence="3 4" id="KW-0597">Phosphoprotein</keyword>
<dbReference type="InterPro" id="IPR036890">
    <property type="entry name" value="HATPase_C_sf"/>
</dbReference>
<accession>A0A1L3J4G2</accession>
<dbReference type="InterPro" id="IPR003594">
    <property type="entry name" value="HATPase_dom"/>
</dbReference>
<organism evidence="10 11">
    <name type="scientific">Christiangramia salexigens</name>
    <dbReference type="NCBI Taxonomy" id="1913577"/>
    <lineage>
        <taxon>Bacteria</taxon>
        <taxon>Pseudomonadati</taxon>
        <taxon>Bacteroidota</taxon>
        <taxon>Flavobacteriia</taxon>
        <taxon>Flavobacteriales</taxon>
        <taxon>Flavobacteriaceae</taxon>
        <taxon>Christiangramia</taxon>
    </lineage>
</organism>
<dbReference type="EMBL" id="CP018153">
    <property type="protein sequence ID" value="APG60039.1"/>
    <property type="molecule type" value="Genomic_DNA"/>
</dbReference>
<dbReference type="CDD" id="cd17546">
    <property type="entry name" value="REC_hyHK_CKI1_RcsC-like"/>
    <property type="match status" value="1"/>
</dbReference>
<dbReference type="Proteomes" id="UP000182510">
    <property type="component" value="Chromosome"/>
</dbReference>
<evidence type="ECO:0000256" key="7">
    <source>
        <dbReference type="SAM" id="SignalP"/>
    </source>
</evidence>
<dbReference type="PROSITE" id="PS50109">
    <property type="entry name" value="HIS_KIN"/>
    <property type="match status" value="1"/>
</dbReference>
<dbReference type="Pfam" id="PF13181">
    <property type="entry name" value="TPR_8"/>
    <property type="match status" value="1"/>
</dbReference>
<keyword evidence="7" id="KW-0732">Signal</keyword>
<dbReference type="Pfam" id="PF00512">
    <property type="entry name" value="HisKA"/>
    <property type="match status" value="1"/>
</dbReference>
<dbReference type="SMART" id="SM00448">
    <property type="entry name" value="REC"/>
    <property type="match status" value="1"/>
</dbReference>
<keyword evidence="10" id="KW-0418">Kinase</keyword>
<evidence type="ECO:0000313" key="10">
    <source>
        <dbReference type="EMBL" id="APG60039.1"/>
    </source>
</evidence>
<dbReference type="Gene3D" id="1.25.40.10">
    <property type="entry name" value="Tetratricopeptide repeat domain"/>
    <property type="match status" value="2"/>
</dbReference>
<dbReference type="SMART" id="SM00387">
    <property type="entry name" value="HATPase_c"/>
    <property type="match status" value="1"/>
</dbReference>
<dbReference type="InterPro" id="IPR003661">
    <property type="entry name" value="HisK_dim/P_dom"/>
</dbReference>
<comment type="catalytic activity">
    <reaction evidence="1">
        <text>ATP + protein L-histidine = ADP + protein N-phospho-L-histidine.</text>
        <dbReference type="EC" id="2.7.13.3"/>
    </reaction>
</comment>
<dbReference type="RefSeq" id="WP_072552687.1">
    <property type="nucleotide sequence ID" value="NZ_CP018153.1"/>
</dbReference>
<reference evidence="10 11" key="1">
    <citation type="submission" date="2016-11" db="EMBL/GenBank/DDBJ databases">
        <title>Gramella sp. LPB0144 isolated from marine environment.</title>
        <authorList>
            <person name="Kim E."/>
            <person name="Yi H."/>
        </authorList>
    </citation>
    <scope>NUCLEOTIDE SEQUENCE [LARGE SCALE GENOMIC DNA]</scope>
    <source>
        <strain evidence="10 11">LPB0144</strain>
    </source>
</reference>
<feature type="chain" id="PRO_5013199375" description="histidine kinase" evidence="7">
    <location>
        <begin position="22"/>
        <end position="745"/>
    </location>
</feature>
<dbReference type="Gene3D" id="3.30.565.10">
    <property type="entry name" value="Histidine kinase-like ATPase, C-terminal domain"/>
    <property type="match status" value="1"/>
</dbReference>
<dbReference type="CDD" id="cd00082">
    <property type="entry name" value="HisKA"/>
    <property type="match status" value="1"/>
</dbReference>
<dbReference type="InterPro" id="IPR036097">
    <property type="entry name" value="HisK_dim/P_sf"/>
</dbReference>
<evidence type="ECO:0000256" key="6">
    <source>
        <dbReference type="SAM" id="Phobius"/>
    </source>
</evidence>
<gene>
    <name evidence="10" type="ORF">LPB144_06230</name>
</gene>
<feature type="modified residue" description="4-aspartylphosphate" evidence="4">
    <location>
        <position position="671"/>
    </location>
</feature>
<evidence type="ECO:0000256" key="4">
    <source>
        <dbReference type="PROSITE-ProRule" id="PRU00169"/>
    </source>
</evidence>
<proteinExistence type="predicted"/>
<dbReference type="Gene3D" id="1.10.287.130">
    <property type="match status" value="1"/>
</dbReference>
<dbReference type="KEGG" id="grl:LPB144_06230"/>
<dbReference type="FunFam" id="3.30.565.10:FF:000010">
    <property type="entry name" value="Sensor histidine kinase RcsC"/>
    <property type="match status" value="1"/>
</dbReference>
<keyword evidence="10" id="KW-0808">Transferase</keyword>
<feature type="coiled-coil region" evidence="5">
    <location>
        <begin position="336"/>
        <end position="370"/>
    </location>
</feature>
<dbReference type="InterPro" id="IPR011006">
    <property type="entry name" value="CheY-like_superfamily"/>
</dbReference>
<dbReference type="InterPro" id="IPR001789">
    <property type="entry name" value="Sig_transdc_resp-reg_receiver"/>
</dbReference>
<feature type="domain" description="Histidine kinase" evidence="8">
    <location>
        <begin position="377"/>
        <end position="597"/>
    </location>
</feature>
<keyword evidence="11" id="KW-1185">Reference proteome</keyword>
<name>A0A1L3J4G2_9FLAO</name>
<dbReference type="EC" id="2.7.13.3" evidence="2"/>
<feature type="transmembrane region" description="Helical" evidence="6">
    <location>
        <begin position="319"/>
        <end position="336"/>
    </location>
</feature>
<dbReference type="SUPFAM" id="SSF47384">
    <property type="entry name" value="Homodimeric domain of signal transducing histidine kinase"/>
    <property type="match status" value="1"/>
</dbReference>
<dbReference type="InterPro" id="IPR019734">
    <property type="entry name" value="TPR_rpt"/>
</dbReference>
<dbReference type="SUPFAM" id="SSF52172">
    <property type="entry name" value="CheY-like"/>
    <property type="match status" value="1"/>
</dbReference>
<dbReference type="GO" id="GO:0000155">
    <property type="term" value="F:phosphorelay sensor kinase activity"/>
    <property type="evidence" value="ECO:0007669"/>
    <property type="project" value="InterPro"/>
</dbReference>
<dbReference type="Pfam" id="PF00072">
    <property type="entry name" value="Response_reg"/>
    <property type="match status" value="1"/>
</dbReference>
<keyword evidence="5" id="KW-0175">Coiled coil</keyword>
<evidence type="ECO:0000256" key="5">
    <source>
        <dbReference type="SAM" id="Coils"/>
    </source>
</evidence>
<dbReference type="OrthoDB" id="4457677at2"/>
<evidence type="ECO:0000313" key="11">
    <source>
        <dbReference type="Proteomes" id="UP000182510"/>
    </source>
</evidence>
<evidence type="ECO:0000256" key="1">
    <source>
        <dbReference type="ARBA" id="ARBA00000085"/>
    </source>
</evidence>
<keyword evidence="6" id="KW-0472">Membrane</keyword>